<accession>A0A210R1A3</accession>
<keyword evidence="4 5" id="KW-0472">Membrane</keyword>
<proteinExistence type="inferred from homology"/>
<dbReference type="InterPro" id="IPR008983">
    <property type="entry name" value="Tumour_necrosis_fac-like_dom"/>
</dbReference>
<feature type="transmembrane region" description="Helical" evidence="5">
    <location>
        <begin position="32"/>
        <end position="52"/>
    </location>
</feature>
<reference evidence="7 8" key="1">
    <citation type="journal article" date="2017" name="Nat. Ecol. Evol.">
        <title>Scallop genome provides insights into evolution of bilaterian karyotype and development.</title>
        <authorList>
            <person name="Wang S."/>
            <person name="Zhang J."/>
            <person name="Jiao W."/>
            <person name="Li J."/>
            <person name="Xun X."/>
            <person name="Sun Y."/>
            <person name="Guo X."/>
            <person name="Huan P."/>
            <person name="Dong B."/>
            <person name="Zhang L."/>
            <person name="Hu X."/>
            <person name="Sun X."/>
            <person name="Wang J."/>
            <person name="Zhao C."/>
            <person name="Wang Y."/>
            <person name="Wang D."/>
            <person name="Huang X."/>
            <person name="Wang R."/>
            <person name="Lv J."/>
            <person name="Li Y."/>
            <person name="Zhang Z."/>
            <person name="Liu B."/>
            <person name="Lu W."/>
            <person name="Hui Y."/>
            <person name="Liang J."/>
            <person name="Zhou Z."/>
            <person name="Hou R."/>
            <person name="Li X."/>
            <person name="Liu Y."/>
            <person name="Li H."/>
            <person name="Ning X."/>
            <person name="Lin Y."/>
            <person name="Zhao L."/>
            <person name="Xing Q."/>
            <person name="Dou J."/>
            <person name="Li Y."/>
            <person name="Mao J."/>
            <person name="Guo H."/>
            <person name="Dou H."/>
            <person name="Li T."/>
            <person name="Mu C."/>
            <person name="Jiang W."/>
            <person name="Fu Q."/>
            <person name="Fu X."/>
            <person name="Miao Y."/>
            <person name="Liu J."/>
            <person name="Yu Q."/>
            <person name="Li R."/>
            <person name="Liao H."/>
            <person name="Li X."/>
            <person name="Kong Y."/>
            <person name="Jiang Z."/>
            <person name="Chourrout D."/>
            <person name="Li R."/>
            <person name="Bao Z."/>
        </authorList>
    </citation>
    <scope>NUCLEOTIDE SEQUENCE [LARGE SCALE GENOMIC DNA]</scope>
    <source>
        <strain evidence="7 8">PY_sf001</strain>
    </source>
</reference>
<dbReference type="PROSITE" id="PS50049">
    <property type="entry name" value="THD_2"/>
    <property type="match status" value="1"/>
</dbReference>
<evidence type="ECO:0000313" key="7">
    <source>
        <dbReference type="EMBL" id="OWF54833.1"/>
    </source>
</evidence>
<keyword evidence="5" id="KW-0812">Transmembrane</keyword>
<dbReference type="GO" id="GO:0005125">
    <property type="term" value="F:cytokine activity"/>
    <property type="evidence" value="ECO:0007669"/>
    <property type="project" value="UniProtKB-KW"/>
</dbReference>
<dbReference type="GO" id="GO:0016020">
    <property type="term" value="C:membrane"/>
    <property type="evidence" value="ECO:0007669"/>
    <property type="project" value="UniProtKB-SubCell"/>
</dbReference>
<evidence type="ECO:0000259" key="6">
    <source>
        <dbReference type="PROSITE" id="PS50049"/>
    </source>
</evidence>
<dbReference type="AlphaFoldDB" id="A0A210R1A3"/>
<evidence type="ECO:0000256" key="3">
    <source>
        <dbReference type="ARBA" id="ARBA00022514"/>
    </source>
</evidence>
<name>A0A210R1A3_MIZYE</name>
<evidence type="ECO:0000313" key="8">
    <source>
        <dbReference type="Proteomes" id="UP000242188"/>
    </source>
</evidence>
<evidence type="ECO:0000256" key="2">
    <source>
        <dbReference type="ARBA" id="ARBA00008670"/>
    </source>
</evidence>
<dbReference type="InterPro" id="IPR006052">
    <property type="entry name" value="TNF_dom"/>
</dbReference>
<dbReference type="PANTHER" id="PTHR11471:SF13">
    <property type="entry name" value="TNF FAMILY PROFILE DOMAIN-CONTAINING PROTEIN"/>
    <property type="match status" value="1"/>
</dbReference>
<dbReference type="EMBL" id="NEDP02000871">
    <property type="protein sequence ID" value="OWF54833.1"/>
    <property type="molecule type" value="Genomic_DNA"/>
</dbReference>
<evidence type="ECO:0000256" key="4">
    <source>
        <dbReference type="ARBA" id="ARBA00023136"/>
    </source>
</evidence>
<dbReference type="GO" id="GO:0005164">
    <property type="term" value="F:tumor necrosis factor receptor binding"/>
    <property type="evidence" value="ECO:0007669"/>
    <property type="project" value="InterPro"/>
</dbReference>
<keyword evidence="3" id="KW-0202">Cytokine</keyword>
<protein>
    <recommendedName>
        <fullName evidence="6">THD domain-containing protein</fullName>
    </recommendedName>
</protein>
<dbReference type="PANTHER" id="PTHR11471">
    <property type="entry name" value="TUMOR NECROSIS FACTOR FAMILY MEMBER"/>
    <property type="match status" value="1"/>
</dbReference>
<keyword evidence="8" id="KW-1185">Reference proteome</keyword>
<dbReference type="GO" id="GO:0006955">
    <property type="term" value="P:immune response"/>
    <property type="evidence" value="ECO:0007669"/>
    <property type="project" value="InterPro"/>
</dbReference>
<keyword evidence="5" id="KW-1133">Transmembrane helix</keyword>
<dbReference type="Pfam" id="PF00229">
    <property type="entry name" value="TNF"/>
    <property type="match status" value="1"/>
</dbReference>
<dbReference type="SUPFAM" id="SSF49842">
    <property type="entry name" value="TNF-like"/>
    <property type="match status" value="1"/>
</dbReference>
<gene>
    <name evidence="7" type="ORF">KP79_PYT20819</name>
</gene>
<evidence type="ECO:0000256" key="1">
    <source>
        <dbReference type="ARBA" id="ARBA00004370"/>
    </source>
</evidence>
<dbReference type="Proteomes" id="UP000242188">
    <property type="component" value="Unassembled WGS sequence"/>
</dbReference>
<evidence type="ECO:0000256" key="5">
    <source>
        <dbReference type="SAM" id="Phobius"/>
    </source>
</evidence>
<comment type="similarity">
    <text evidence="2">Belongs to the tumor necrosis factor family.</text>
</comment>
<comment type="subcellular location">
    <subcellularLocation>
        <location evidence="1">Membrane</location>
    </subcellularLocation>
</comment>
<dbReference type="OrthoDB" id="6143528at2759"/>
<sequence length="297" mass="34052">MAALENEYADMLGANRDKPADQRFDKVWKNGFILTVVANILALSSLVFLHVYSQVVEHGEPDLDSLLLSEDLCIPCQEETALFDYRVKTQSGKHLCCYNNTDIQRAVKLMLKEERRFNTEFNDGQNYKPRDFKLETKEDLSWWKSRPSAAHLHLDTTASNLTRMRWRHHSDFVTSFVSEGIKVINGTKIQVSDRGMYFIYSTISVEFSKLSKGQPNTGKSFYHNIQKSNSKLPKTGATIQMMRKYGGVPDKETDKLYTSFLCGALFLKDGDQLASVFDTPPLIYKFPYANYFGIFKL</sequence>
<dbReference type="GO" id="GO:0005615">
    <property type="term" value="C:extracellular space"/>
    <property type="evidence" value="ECO:0007669"/>
    <property type="project" value="UniProtKB-KW"/>
</dbReference>
<dbReference type="Gene3D" id="2.60.120.40">
    <property type="match status" value="1"/>
</dbReference>
<feature type="domain" description="THD" evidence="6">
    <location>
        <begin position="148"/>
        <end position="297"/>
    </location>
</feature>
<comment type="caution">
    <text evidence="7">The sequence shown here is derived from an EMBL/GenBank/DDBJ whole genome shotgun (WGS) entry which is preliminary data.</text>
</comment>
<organism evidence="7 8">
    <name type="scientific">Mizuhopecten yessoensis</name>
    <name type="common">Japanese scallop</name>
    <name type="synonym">Patinopecten yessoensis</name>
    <dbReference type="NCBI Taxonomy" id="6573"/>
    <lineage>
        <taxon>Eukaryota</taxon>
        <taxon>Metazoa</taxon>
        <taxon>Spiralia</taxon>
        <taxon>Lophotrochozoa</taxon>
        <taxon>Mollusca</taxon>
        <taxon>Bivalvia</taxon>
        <taxon>Autobranchia</taxon>
        <taxon>Pteriomorphia</taxon>
        <taxon>Pectinida</taxon>
        <taxon>Pectinoidea</taxon>
        <taxon>Pectinidae</taxon>
        <taxon>Mizuhopecten</taxon>
    </lineage>
</organism>